<comment type="caution">
    <text evidence="2">The sequence shown here is derived from an EMBL/GenBank/DDBJ whole genome shotgun (WGS) entry which is preliminary data.</text>
</comment>
<evidence type="ECO:0000313" key="2">
    <source>
        <dbReference type="EMBL" id="KAF9070378.1"/>
    </source>
</evidence>
<accession>A0A9P5PW49</accession>
<feature type="transmembrane region" description="Helical" evidence="1">
    <location>
        <begin position="20"/>
        <end position="37"/>
    </location>
</feature>
<keyword evidence="1" id="KW-1133">Transmembrane helix</keyword>
<organism evidence="2 3">
    <name type="scientific">Rhodocollybia butyracea</name>
    <dbReference type="NCBI Taxonomy" id="206335"/>
    <lineage>
        <taxon>Eukaryota</taxon>
        <taxon>Fungi</taxon>
        <taxon>Dikarya</taxon>
        <taxon>Basidiomycota</taxon>
        <taxon>Agaricomycotina</taxon>
        <taxon>Agaricomycetes</taxon>
        <taxon>Agaricomycetidae</taxon>
        <taxon>Agaricales</taxon>
        <taxon>Marasmiineae</taxon>
        <taxon>Omphalotaceae</taxon>
        <taxon>Rhodocollybia</taxon>
    </lineage>
</organism>
<feature type="transmembrane region" description="Helical" evidence="1">
    <location>
        <begin position="49"/>
        <end position="70"/>
    </location>
</feature>
<dbReference type="AlphaFoldDB" id="A0A9P5PW49"/>
<name>A0A9P5PW49_9AGAR</name>
<sequence>MNTHSADTEYLVRKGSNTGYRVISVVTPPAYLVYVLTRYGRHSLSINGLLRSTWIGGLAGAFGGGGIAYARYEFRNPEQVRTKREQTAYDFDRLRAEDHATIGGVLFAVLTPAVLWNRAKIVNLVLGGAGIGASVGMLTHWTRSVTGDPPKPIVSV</sequence>
<dbReference type="EMBL" id="JADNRY010000041">
    <property type="protein sequence ID" value="KAF9070378.1"/>
    <property type="molecule type" value="Genomic_DNA"/>
</dbReference>
<keyword evidence="1" id="KW-0812">Transmembrane</keyword>
<dbReference type="OrthoDB" id="2524788at2759"/>
<evidence type="ECO:0000256" key="1">
    <source>
        <dbReference type="SAM" id="Phobius"/>
    </source>
</evidence>
<evidence type="ECO:0000313" key="3">
    <source>
        <dbReference type="Proteomes" id="UP000772434"/>
    </source>
</evidence>
<gene>
    <name evidence="2" type="ORF">BDP27DRAFT_1323945</name>
</gene>
<dbReference type="Proteomes" id="UP000772434">
    <property type="component" value="Unassembled WGS sequence"/>
</dbReference>
<proteinExistence type="predicted"/>
<protein>
    <submittedName>
        <fullName evidence="2">Uncharacterized protein</fullName>
    </submittedName>
</protein>
<reference evidence="2" key="1">
    <citation type="submission" date="2020-11" db="EMBL/GenBank/DDBJ databases">
        <authorList>
            <consortium name="DOE Joint Genome Institute"/>
            <person name="Ahrendt S."/>
            <person name="Riley R."/>
            <person name="Andreopoulos W."/>
            <person name="Labutti K."/>
            <person name="Pangilinan J."/>
            <person name="Ruiz-Duenas F.J."/>
            <person name="Barrasa J.M."/>
            <person name="Sanchez-Garcia M."/>
            <person name="Camarero S."/>
            <person name="Miyauchi S."/>
            <person name="Serrano A."/>
            <person name="Linde D."/>
            <person name="Babiker R."/>
            <person name="Drula E."/>
            <person name="Ayuso-Fernandez I."/>
            <person name="Pacheco R."/>
            <person name="Padilla G."/>
            <person name="Ferreira P."/>
            <person name="Barriuso J."/>
            <person name="Kellner H."/>
            <person name="Castanera R."/>
            <person name="Alfaro M."/>
            <person name="Ramirez L."/>
            <person name="Pisabarro A.G."/>
            <person name="Kuo A."/>
            <person name="Tritt A."/>
            <person name="Lipzen A."/>
            <person name="He G."/>
            <person name="Yan M."/>
            <person name="Ng V."/>
            <person name="Cullen D."/>
            <person name="Martin F."/>
            <person name="Rosso M.-N."/>
            <person name="Henrissat B."/>
            <person name="Hibbett D."/>
            <person name="Martinez A.T."/>
            <person name="Grigoriev I.V."/>
        </authorList>
    </citation>
    <scope>NUCLEOTIDE SEQUENCE</scope>
    <source>
        <strain evidence="2">AH 40177</strain>
    </source>
</reference>
<keyword evidence="3" id="KW-1185">Reference proteome</keyword>
<feature type="transmembrane region" description="Helical" evidence="1">
    <location>
        <begin position="121"/>
        <end position="141"/>
    </location>
</feature>
<keyword evidence="1" id="KW-0472">Membrane</keyword>